<organism evidence="2 3">
    <name type="scientific">Streptomyces nigrescens</name>
    <dbReference type="NCBI Taxonomy" id="1920"/>
    <lineage>
        <taxon>Bacteria</taxon>
        <taxon>Bacillati</taxon>
        <taxon>Actinomycetota</taxon>
        <taxon>Actinomycetes</taxon>
        <taxon>Kitasatosporales</taxon>
        <taxon>Streptomycetaceae</taxon>
        <taxon>Streptomyces</taxon>
    </lineage>
</organism>
<evidence type="ECO:0008006" key="4">
    <source>
        <dbReference type="Google" id="ProtNLM"/>
    </source>
</evidence>
<protein>
    <recommendedName>
        <fullName evidence="4">Secreted protein</fullName>
    </recommendedName>
</protein>
<sequence>MFFSGWAFASVAVLSRLPQFVVQAVTVPCVPTGPVAAPAIPAVPSTPAPVRTTTVAAVANRRISAPKGR</sequence>
<evidence type="ECO:0000313" key="2">
    <source>
        <dbReference type="EMBL" id="BDM70367.1"/>
    </source>
</evidence>
<evidence type="ECO:0000313" key="3">
    <source>
        <dbReference type="Proteomes" id="UP001059597"/>
    </source>
</evidence>
<dbReference type="EMBL" id="AP026073">
    <property type="protein sequence ID" value="BDM70367.1"/>
    <property type="molecule type" value="Genomic_DNA"/>
</dbReference>
<keyword evidence="1" id="KW-0732">Signal</keyword>
<keyword evidence="3" id="KW-1185">Reference proteome</keyword>
<reference evidence="2" key="1">
    <citation type="submission" date="2022-06" db="EMBL/GenBank/DDBJ databases">
        <title>Complete genome sequence of Streptomyces nigrescens HEK616.</title>
        <authorList>
            <person name="Asamizu S."/>
            <person name="Onaka H."/>
        </authorList>
    </citation>
    <scope>NUCLEOTIDE SEQUENCE</scope>
    <source>
        <strain evidence="2">HEK616</strain>
    </source>
</reference>
<feature type="signal peptide" evidence="1">
    <location>
        <begin position="1"/>
        <end position="24"/>
    </location>
</feature>
<dbReference type="Proteomes" id="UP001059597">
    <property type="component" value="Chromosome"/>
</dbReference>
<gene>
    <name evidence="2" type="ORF">HEK616_38540</name>
</gene>
<name>A0ABM7ZW06_STRNI</name>
<proteinExistence type="predicted"/>
<feature type="chain" id="PRO_5047120236" description="Secreted protein" evidence="1">
    <location>
        <begin position="25"/>
        <end position="69"/>
    </location>
</feature>
<evidence type="ECO:0000256" key="1">
    <source>
        <dbReference type="SAM" id="SignalP"/>
    </source>
</evidence>
<accession>A0ABM7ZW06</accession>